<proteinExistence type="predicted"/>
<name>A0A9N9FW67_9GLOM</name>
<dbReference type="Proteomes" id="UP000789759">
    <property type="component" value="Unassembled WGS sequence"/>
</dbReference>
<comment type="caution">
    <text evidence="2">The sequence shown here is derived from an EMBL/GenBank/DDBJ whole genome shotgun (WGS) entry which is preliminary data.</text>
</comment>
<evidence type="ECO:0000256" key="1">
    <source>
        <dbReference type="SAM" id="MobiDB-lite"/>
    </source>
</evidence>
<feature type="region of interest" description="Disordered" evidence="1">
    <location>
        <begin position="208"/>
        <end position="231"/>
    </location>
</feature>
<dbReference type="InterPro" id="IPR043502">
    <property type="entry name" value="DNA/RNA_pol_sf"/>
</dbReference>
<feature type="region of interest" description="Disordered" evidence="1">
    <location>
        <begin position="169"/>
        <end position="196"/>
    </location>
</feature>
<protein>
    <submittedName>
        <fullName evidence="2">16615_t:CDS:1</fullName>
    </submittedName>
</protein>
<accession>A0A9N9FW67</accession>
<reference evidence="2" key="1">
    <citation type="submission" date="2021-06" db="EMBL/GenBank/DDBJ databases">
        <authorList>
            <person name="Kallberg Y."/>
            <person name="Tangrot J."/>
            <person name="Rosling A."/>
        </authorList>
    </citation>
    <scope>NUCLEOTIDE SEQUENCE</scope>
    <source>
        <strain evidence="2">FL966</strain>
    </source>
</reference>
<dbReference type="SUPFAM" id="SSF56672">
    <property type="entry name" value="DNA/RNA polymerases"/>
    <property type="match status" value="1"/>
</dbReference>
<keyword evidence="3" id="KW-1185">Reference proteome</keyword>
<organism evidence="2 3">
    <name type="scientific">Cetraspora pellucida</name>
    <dbReference type="NCBI Taxonomy" id="1433469"/>
    <lineage>
        <taxon>Eukaryota</taxon>
        <taxon>Fungi</taxon>
        <taxon>Fungi incertae sedis</taxon>
        <taxon>Mucoromycota</taxon>
        <taxon>Glomeromycotina</taxon>
        <taxon>Glomeromycetes</taxon>
        <taxon>Diversisporales</taxon>
        <taxon>Gigasporaceae</taxon>
        <taxon>Cetraspora</taxon>
    </lineage>
</organism>
<dbReference type="AlphaFoldDB" id="A0A9N9FW67"/>
<dbReference type="OrthoDB" id="2435678at2759"/>
<sequence length="353" mass="41462">MKNNIIFSDNTEWGSSALVITKKDRTKKIAIDYRNLNKYLEQYKEPLPNFKQMLQTVNFARVATPLYGLEETAEFNWTDNCQKAIEELKQQKVKKSLKKKDLLQSELNDFSKSPRYNKTIIKIGSHGLSATQKNWPTILKEIIEGAQNFVADFLTRGTTDKLQQLEELNIETTPNNQNNSKRRNSSNVGTASRRIQYPTTINSKYQKYQTETWHKKTQRSSKKDSRGLKETSNKFQFQTKFGRSISEVINLTETEQSCQLDTRLSEWNEESVSQKTLDNNDKPWILEQCQYQEIVTQMTLQLDSYKYQIELHINQKQLLWKKQEVYSIKYALEYLNNTNIGTVQMQYEINAKR</sequence>
<dbReference type="EMBL" id="CAJVQA010002906">
    <property type="protein sequence ID" value="CAG8560421.1"/>
    <property type="molecule type" value="Genomic_DNA"/>
</dbReference>
<feature type="compositionally biased region" description="Basic and acidic residues" evidence="1">
    <location>
        <begin position="221"/>
        <end position="231"/>
    </location>
</feature>
<evidence type="ECO:0000313" key="2">
    <source>
        <dbReference type="EMBL" id="CAG8560421.1"/>
    </source>
</evidence>
<gene>
    <name evidence="2" type="ORF">CPELLU_LOCUS5171</name>
</gene>
<dbReference type="Gene3D" id="3.10.10.10">
    <property type="entry name" value="HIV Type 1 Reverse Transcriptase, subunit A, domain 1"/>
    <property type="match status" value="1"/>
</dbReference>
<evidence type="ECO:0000313" key="3">
    <source>
        <dbReference type="Proteomes" id="UP000789759"/>
    </source>
</evidence>